<name>A0A0L0DJF3_THETB</name>
<feature type="transmembrane region" description="Helical" evidence="2">
    <location>
        <begin position="84"/>
        <end position="109"/>
    </location>
</feature>
<evidence type="ECO:0000256" key="2">
    <source>
        <dbReference type="SAM" id="Phobius"/>
    </source>
</evidence>
<dbReference type="RefSeq" id="XP_013755330.1">
    <property type="nucleotide sequence ID" value="XM_013899876.1"/>
</dbReference>
<dbReference type="InterPro" id="IPR021994">
    <property type="entry name" value="DUF3592"/>
</dbReference>
<proteinExistence type="predicted"/>
<organism evidence="4 5">
    <name type="scientific">Thecamonas trahens ATCC 50062</name>
    <dbReference type="NCBI Taxonomy" id="461836"/>
    <lineage>
        <taxon>Eukaryota</taxon>
        <taxon>Apusozoa</taxon>
        <taxon>Apusomonadida</taxon>
        <taxon>Apusomonadidae</taxon>
        <taxon>Thecamonas</taxon>
    </lineage>
</organism>
<dbReference type="GeneID" id="25566870"/>
<keyword evidence="5" id="KW-1185">Reference proteome</keyword>
<dbReference type="Proteomes" id="UP000054408">
    <property type="component" value="Unassembled WGS sequence"/>
</dbReference>
<gene>
    <name evidence="4" type="ORF">AMSG_08106</name>
</gene>
<dbReference type="Pfam" id="PF12158">
    <property type="entry name" value="DUF3592"/>
    <property type="match status" value="1"/>
</dbReference>
<reference evidence="4 5" key="1">
    <citation type="submission" date="2010-05" db="EMBL/GenBank/DDBJ databases">
        <title>The Genome Sequence of Thecamonas trahens ATCC 50062.</title>
        <authorList>
            <consortium name="The Broad Institute Genome Sequencing Platform"/>
            <person name="Russ C."/>
            <person name="Cuomo C."/>
            <person name="Shea T."/>
            <person name="Young S.K."/>
            <person name="Zeng Q."/>
            <person name="Koehrsen M."/>
            <person name="Haas B."/>
            <person name="Borodovsky M."/>
            <person name="Guigo R."/>
            <person name="Alvarado L."/>
            <person name="Berlin A."/>
            <person name="Bochicchio J."/>
            <person name="Borenstein D."/>
            <person name="Chapman S."/>
            <person name="Chen Z."/>
            <person name="Freedman E."/>
            <person name="Gellesch M."/>
            <person name="Goldberg J."/>
            <person name="Griggs A."/>
            <person name="Gujja S."/>
            <person name="Heilman E."/>
            <person name="Heiman D."/>
            <person name="Hepburn T."/>
            <person name="Howarth C."/>
            <person name="Jen D."/>
            <person name="Larson L."/>
            <person name="Mehta T."/>
            <person name="Park D."/>
            <person name="Pearson M."/>
            <person name="Roberts A."/>
            <person name="Saif S."/>
            <person name="Shenoy N."/>
            <person name="Sisk P."/>
            <person name="Stolte C."/>
            <person name="Sykes S."/>
            <person name="Thomson T."/>
            <person name="Walk T."/>
            <person name="White J."/>
            <person name="Yandava C."/>
            <person name="Burger G."/>
            <person name="Gray M.W."/>
            <person name="Holland P.W.H."/>
            <person name="King N."/>
            <person name="Lang F.B.F."/>
            <person name="Roger A.J."/>
            <person name="Ruiz-Trillo I."/>
            <person name="Lander E."/>
            <person name="Nusbaum C."/>
        </authorList>
    </citation>
    <scope>NUCLEOTIDE SEQUENCE [LARGE SCALE GENOMIC DNA]</scope>
    <source>
        <strain evidence="4 5">ATCC 50062</strain>
    </source>
</reference>
<evidence type="ECO:0000259" key="3">
    <source>
        <dbReference type="Pfam" id="PF12158"/>
    </source>
</evidence>
<feature type="domain" description="DUF3592" evidence="3">
    <location>
        <begin position="36"/>
        <end position="81"/>
    </location>
</feature>
<feature type="region of interest" description="Disordered" evidence="1">
    <location>
        <begin position="147"/>
        <end position="225"/>
    </location>
</feature>
<keyword evidence="2" id="KW-0472">Membrane</keyword>
<keyword evidence="2" id="KW-1133">Transmembrane helix</keyword>
<keyword evidence="2" id="KW-0812">Transmembrane</keyword>
<dbReference type="EMBL" id="GL349473">
    <property type="protein sequence ID" value="KNC52539.1"/>
    <property type="molecule type" value="Genomic_DNA"/>
</dbReference>
<dbReference type="AlphaFoldDB" id="A0A0L0DJF3"/>
<evidence type="ECO:0000313" key="4">
    <source>
        <dbReference type="EMBL" id="KNC52539.1"/>
    </source>
</evidence>
<accession>A0A0L0DJF3</accession>
<sequence length="225" mass="24440">MRSKRQSSRVCNRSICYRAEVTVDLTLESGQCCIRTTAFDSVTGSYTRGSKTSFLNKFDVGSRYPCWYDEDDPSTVILEKKFPWAALIISILLGLWLLISFCVFCIGGIGTFCDCEEISEGCDACCPCWDQYDGCVCPSCAPAAAPATTRTSTYGNSRSNQPNPGLWMESLSSSSEEPRPYTSAYGGAVPKPKPKPHNEPLPSYTGFGGTAANLPPPPAYDDVVV</sequence>
<evidence type="ECO:0000313" key="5">
    <source>
        <dbReference type="Proteomes" id="UP000054408"/>
    </source>
</evidence>
<feature type="compositionally biased region" description="Polar residues" evidence="1">
    <location>
        <begin position="150"/>
        <end position="163"/>
    </location>
</feature>
<evidence type="ECO:0000256" key="1">
    <source>
        <dbReference type="SAM" id="MobiDB-lite"/>
    </source>
</evidence>
<protein>
    <recommendedName>
        <fullName evidence="3">DUF3592 domain-containing protein</fullName>
    </recommendedName>
</protein>